<name>A7IUK8_PBCVM</name>
<organism evidence="1 2">
    <name type="scientific">Paramecium bursaria Chlorella virus MT325</name>
    <name type="common">PBCV-MT325</name>
    <dbReference type="NCBI Taxonomy" id="346932"/>
    <lineage>
        <taxon>Viruses</taxon>
        <taxon>Varidnaviria</taxon>
        <taxon>Bamfordvirae</taxon>
        <taxon>Nucleocytoviricota</taxon>
        <taxon>Megaviricetes</taxon>
        <taxon>Algavirales</taxon>
        <taxon>Phycodnaviridae</taxon>
        <taxon>Chlorovirus</taxon>
        <taxon>Chlorovirus conductrix</taxon>
        <taxon>Paramecium bursaria Chlorella virus A1</taxon>
    </lineage>
</organism>
<reference evidence="1 2" key="1">
    <citation type="journal article" date="2007" name="Virology">
        <title>Sequence and annotation of the 314-kb MT325 and the 321-kb FR483 viruses that infect Chlorella Pbi.</title>
        <authorList>
            <person name="Fitzgerald L.A."/>
            <person name="Graves M.V."/>
            <person name="Li X."/>
            <person name="Feldblyum T."/>
            <person name="Hartigan J."/>
            <person name="Van Etten J.L."/>
        </authorList>
    </citation>
    <scope>NUCLEOTIDE SEQUENCE [LARGE SCALE GENOMIC DNA]</scope>
    <source>
        <strain evidence="1 2">MT325</strain>
    </source>
</reference>
<protein>
    <submittedName>
        <fullName evidence="1">Uncharacterized protein M478L</fullName>
    </submittedName>
</protein>
<dbReference type="Proteomes" id="UP000246715">
    <property type="component" value="Segment"/>
</dbReference>
<evidence type="ECO:0000313" key="1">
    <source>
        <dbReference type="EMBL" id="ABT14032.1"/>
    </source>
</evidence>
<evidence type="ECO:0000313" key="2">
    <source>
        <dbReference type="Proteomes" id="UP000246715"/>
    </source>
</evidence>
<proteinExistence type="predicted"/>
<accession>A7IUK8</accession>
<dbReference type="EMBL" id="DQ491001">
    <property type="protein sequence ID" value="ABT14032.1"/>
    <property type="molecule type" value="Genomic_DNA"/>
</dbReference>
<gene>
    <name evidence="1" type="primary">M478L</name>
    <name evidence="1" type="ORF">MT325_M478L</name>
</gene>
<sequence>MASFNDIMRQFLTDLADVFPEDIAIQSSLESFEDIVRINFKKPAQMFAETIGPHLMKIMHHDESVFSELNMPGVDFNKLWKSDISDNTKNAIFCYLKQLLILSAQK</sequence>
<organismHost>
    <name type="scientific">Paramecium bursaria</name>
    <dbReference type="NCBI Taxonomy" id="74790"/>
</organismHost>